<sequence>MGLSAPKARTKLSNDPNNTTWSTDTSAYGHRLLTSQGWSPGATLGAVNAPQASHYTAANSSHIRVLLREDNAGLGAKRGGESKETFGLKGLEGIFGRLNGREEVKIDEVVEGKKRDAMLRVRYGGVMGFVSGGFLVGDRLVVHEAEAEGGEKRKRDDEAEGADKPGKRSKPSKGGDSAGISAAGKAMTDADVIRAARRARKTAGGTDGVVEAQSEAIAASETDAELARAAKKAKRRSKSTKVEAEPIRSTTIPAADEDEARAARKAKKLLKQDAKADKAARKEARRLRREAKAISQTAAGPSAPLESEPAVAFKSTEMVAQPNAPTTLSQPQSLFGGSRHAVRQRYIAQKRLASTDGRAMQEILMLKAGA</sequence>
<name>A0A1V8T8J1_9PEZI</name>
<dbReference type="AlphaFoldDB" id="A0A1V8T8J1"/>
<evidence type="ECO:0000313" key="3">
    <source>
        <dbReference type="EMBL" id="OQO07548.1"/>
    </source>
</evidence>
<dbReference type="PROSITE" id="PS50174">
    <property type="entry name" value="G_PATCH"/>
    <property type="match status" value="1"/>
</dbReference>
<dbReference type="InParanoid" id="A0A1V8T8J1"/>
<feature type="compositionally biased region" description="Polar residues" evidence="1">
    <location>
        <begin position="11"/>
        <end position="24"/>
    </location>
</feature>
<feature type="compositionally biased region" description="Basic and acidic residues" evidence="1">
    <location>
        <begin position="146"/>
        <end position="166"/>
    </location>
</feature>
<gene>
    <name evidence="3" type="ORF">B0A48_07245</name>
</gene>
<dbReference type="Pfam" id="PF01585">
    <property type="entry name" value="G-patch"/>
    <property type="match status" value="1"/>
</dbReference>
<accession>A0A1V8T8J1</accession>
<dbReference type="GO" id="GO:0003676">
    <property type="term" value="F:nucleic acid binding"/>
    <property type="evidence" value="ECO:0007669"/>
    <property type="project" value="InterPro"/>
</dbReference>
<dbReference type="Proteomes" id="UP000192596">
    <property type="component" value="Unassembled WGS sequence"/>
</dbReference>
<feature type="compositionally biased region" description="Basic residues" evidence="1">
    <location>
        <begin position="229"/>
        <end position="239"/>
    </location>
</feature>
<keyword evidence="4" id="KW-1185">Reference proteome</keyword>
<reference evidence="4" key="1">
    <citation type="submission" date="2017-03" db="EMBL/GenBank/DDBJ databases">
        <title>Genomes of endolithic fungi from Antarctica.</title>
        <authorList>
            <person name="Coleine C."/>
            <person name="Masonjones S."/>
            <person name="Stajich J.E."/>
        </authorList>
    </citation>
    <scope>NUCLEOTIDE SEQUENCE [LARGE SCALE GENOMIC DNA]</scope>
    <source>
        <strain evidence="4">CCFEE 5527</strain>
    </source>
</reference>
<organism evidence="3 4">
    <name type="scientific">Cryoendolithus antarcticus</name>
    <dbReference type="NCBI Taxonomy" id="1507870"/>
    <lineage>
        <taxon>Eukaryota</taxon>
        <taxon>Fungi</taxon>
        <taxon>Dikarya</taxon>
        <taxon>Ascomycota</taxon>
        <taxon>Pezizomycotina</taxon>
        <taxon>Dothideomycetes</taxon>
        <taxon>Dothideomycetidae</taxon>
        <taxon>Cladosporiales</taxon>
        <taxon>Cladosporiaceae</taxon>
        <taxon>Cryoendolithus</taxon>
    </lineage>
</organism>
<protein>
    <recommendedName>
        <fullName evidence="2">G-patch domain-containing protein</fullName>
    </recommendedName>
</protein>
<feature type="domain" description="G-patch" evidence="2">
    <location>
        <begin position="25"/>
        <end position="79"/>
    </location>
</feature>
<evidence type="ECO:0000313" key="4">
    <source>
        <dbReference type="Proteomes" id="UP000192596"/>
    </source>
</evidence>
<dbReference type="OrthoDB" id="29523at2759"/>
<dbReference type="EMBL" id="NAJO01000014">
    <property type="protein sequence ID" value="OQO07548.1"/>
    <property type="molecule type" value="Genomic_DNA"/>
</dbReference>
<evidence type="ECO:0000259" key="2">
    <source>
        <dbReference type="PROSITE" id="PS50174"/>
    </source>
</evidence>
<feature type="compositionally biased region" description="Basic and acidic residues" evidence="1">
    <location>
        <begin position="270"/>
        <end position="282"/>
    </location>
</feature>
<feature type="region of interest" description="Disordered" evidence="1">
    <location>
        <begin position="1"/>
        <end position="24"/>
    </location>
</feature>
<dbReference type="InterPro" id="IPR000467">
    <property type="entry name" value="G_patch_dom"/>
</dbReference>
<proteinExistence type="predicted"/>
<evidence type="ECO:0000256" key="1">
    <source>
        <dbReference type="SAM" id="MobiDB-lite"/>
    </source>
</evidence>
<feature type="region of interest" description="Disordered" evidence="1">
    <location>
        <begin position="146"/>
        <end position="309"/>
    </location>
</feature>
<comment type="caution">
    <text evidence="3">The sequence shown here is derived from an EMBL/GenBank/DDBJ whole genome shotgun (WGS) entry which is preliminary data.</text>
</comment>
<dbReference type="STRING" id="1507870.A0A1V8T8J1"/>